<evidence type="ECO:0000313" key="2">
    <source>
        <dbReference type="Proteomes" id="UP001064489"/>
    </source>
</evidence>
<dbReference type="EMBL" id="JAJSOW010000003">
    <property type="protein sequence ID" value="KAI9196808.1"/>
    <property type="molecule type" value="Genomic_DNA"/>
</dbReference>
<keyword evidence="2" id="KW-1185">Reference proteome</keyword>
<name>A0AAD5JEB2_ACENE</name>
<evidence type="ECO:0000313" key="1">
    <source>
        <dbReference type="EMBL" id="KAI9196808.1"/>
    </source>
</evidence>
<sequence>MSNMRLHGGDLRPIEYVFAWSVDYLDGFRDANRAENDCRDTDEPKDVKWHRDFDAALDVDNDTIGVAVAILRGIKLAIESSLETDSLSVVNMVKAGYTSLPDIVTRFSR</sequence>
<proteinExistence type="predicted"/>
<accession>A0AAD5JEB2</accession>
<reference evidence="1" key="1">
    <citation type="journal article" date="2022" name="Plant J.">
        <title>Strategies of tolerance reflected in two North American maple genomes.</title>
        <authorList>
            <person name="McEvoy S.L."/>
            <person name="Sezen U.U."/>
            <person name="Trouern-Trend A."/>
            <person name="McMahon S.M."/>
            <person name="Schaberg P.G."/>
            <person name="Yang J."/>
            <person name="Wegrzyn J.L."/>
            <person name="Swenson N.G."/>
        </authorList>
    </citation>
    <scope>NUCLEOTIDE SEQUENCE</scope>
    <source>
        <strain evidence="1">91603</strain>
    </source>
</reference>
<gene>
    <name evidence="1" type="ORF">LWI28_027196</name>
</gene>
<organism evidence="1 2">
    <name type="scientific">Acer negundo</name>
    <name type="common">Box elder</name>
    <dbReference type="NCBI Taxonomy" id="4023"/>
    <lineage>
        <taxon>Eukaryota</taxon>
        <taxon>Viridiplantae</taxon>
        <taxon>Streptophyta</taxon>
        <taxon>Embryophyta</taxon>
        <taxon>Tracheophyta</taxon>
        <taxon>Spermatophyta</taxon>
        <taxon>Magnoliopsida</taxon>
        <taxon>eudicotyledons</taxon>
        <taxon>Gunneridae</taxon>
        <taxon>Pentapetalae</taxon>
        <taxon>rosids</taxon>
        <taxon>malvids</taxon>
        <taxon>Sapindales</taxon>
        <taxon>Sapindaceae</taxon>
        <taxon>Hippocastanoideae</taxon>
        <taxon>Acereae</taxon>
        <taxon>Acer</taxon>
    </lineage>
</organism>
<comment type="caution">
    <text evidence="1">The sequence shown here is derived from an EMBL/GenBank/DDBJ whole genome shotgun (WGS) entry which is preliminary data.</text>
</comment>
<dbReference type="Proteomes" id="UP001064489">
    <property type="component" value="Chromosome 1"/>
</dbReference>
<reference evidence="1" key="2">
    <citation type="submission" date="2023-02" db="EMBL/GenBank/DDBJ databases">
        <authorList>
            <person name="Swenson N.G."/>
            <person name="Wegrzyn J.L."/>
            <person name="Mcevoy S.L."/>
        </authorList>
    </citation>
    <scope>NUCLEOTIDE SEQUENCE</scope>
    <source>
        <strain evidence="1">91603</strain>
        <tissue evidence="1">Leaf</tissue>
    </source>
</reference>
<dbReference type="AlphaFoldDB" id="A0AAD5JEB2"/>
<protein>
    <submittedName>
        <fullName evidence="1">Uncharacterized protein</fullName>
    </submittedName>
</protein>